<keyword evidence="6 10" id="KW-0418">Kinase</keyword>
<comment type="catalytic activity">
    <reaction evidence="1">
        <text>ATP + protein L-histidine = ADP + protein N-phospho-L-histidine.</text>
        <dbReference type="EC" id="2.7.13.3"/>
    </reaction>
</comment>
<evidence type="ECO:0000256" key="5">
    <source>
        <dbReference type="ARBA" id="ARBA00022741"/>
    </source>
</evidence>
<keyword evidence="11" id="KW-1185">Reference proteome</keyword>
<dbReference type="Gene3D" id="3.30.565.10">
    <property type="entry name" value="Histidine kinase-like ATPase, C-terminal domain"/>
    <property type="match status" value="1"/>
</dbReference>
<keyword evidence="3" id="KW-0597">Phosphoprotein</keyword>
<dbReference type="EMBL" id="CP108482">
    <property type="protein sequence ID" value="WUS56512.1"/>
    <property type="molecule type" value="Genomic_DNA"/>
</dbReference>
<gene>
    <name evidence="10" type="ORF">OG469_13890</name>
</gene>
<feature type="domain" description="Histidine kinase/HSP90-like ATPase" evidence="9">
    <location>
        <begin position="302"/>
        <end position="394"/>
    </location>
</feature>
<keyword evidence="7" id="KW-0067">ATP-binding</keyword>
<evidence type="ECO:0000256" key="2">
    <source>
        <dbReference type="ARBA" id="ARBA00012438"/>
    </source>
</evidence>
<dbReference type="Pfam" id="PF07730">
    <property type="entry name" value="HisKA_3"/>
    <property type="match status" value="1"/>
</dbReference>
<dbReference type="Pfam" id="PF02518">
    <property type="entry name" value="HATPase_c"/>
    <property type="match status" value="1"/>
</dbReference>
<proteinExistence type="predicted"/>
<dbReference type="InterPro" id="IPR011712">
    <property type="entry name" value="Sig_transdc_His_kin_sub3_dim/P"/>
</dbReference>
<dbReference type="PANTHER" id="PTHR24421:SF10">
    <property type="entry name" value="NITRATE_NITRITE SENSOR PROTEIN NARQ"/>
    <property type="match status" value="1"/>
</dbReference>
<evidence type="ECO:0000259" key="9">
    <source>
        <dbReference type="SMART" id="SM00387"/>
    </source>
</evidence>
<evidence type="ECO:0000313" key="10">
    <source>
        <dbReference type="EMBL" id="WUS56512.1"/>
    </source>
</evidence>
<dbReference type="InterPro" id="IPR003594">
    <property type="entry name" value="HATPase_dom"/>
</dbReference>
<dbReference type="InterPro" id="IPR036890">
    <property type="entry name" value="HATPase_C_sf"/>
</dbReference>
<keyword evidence="4" id="KW-0808">Transferase</keyword>
<keyword evidence="8" id="KW-0902">Two-component regulatory system</keyword>
<name>A0ABZ1W6P2_9ACTN</name>
<sequence>MDATAAAPPPPAAAHRLRPALLWAGATILIVTMAESLLGEPYGVGHGVQRPGPLAAVGVDLLAAVLLRRFPVAVFGMLLSAGLGMALTEELLPLNLRIGHLLPAAAALCYLVTVRSGKVAMRALGVSVAVMAGYQVVQASRGVDVQLGQVQYPAALMMLFAWSIGLSVRQAREAASAARTQATEQAITAERLRIARELHDMVAHSIGIIAIQAGVGSRVIGTQPDEARKALQAIEETSRETLAGLRRTLVALRQADPQGAGPVSSEPMAGLADLERLAEATATAGVRVEVGWSGERRPLPADIELSAFRIVQEAVTNVVRHAGTGHCRVSVGYGDEELSVDVVDEGRGVTGPVPGRGFGLVGMRERVGLLHGRFEAGPRPGGGFRVAAVLPLPAPAPAVVGARPGPDVADAAEVR</sequence>
<evidence type="ECO:0000256" key="8">
    <source>
        <dbReference type="ARBA" id="ARBA00023012"/>
    </source>
</evidence>
<dbReference type="InterPro" id="IPR050482">
    <property type="entry name" value="Sensor_HK_TwoCompSys"/>
</dbReference>
<evidence type="ECO:0000313" key="11">
    <source>
        <dbReference type="Proteomes" id="UP001432014"/>
    </source>
</evidence>
<dbReference type="CDD" id="cd16917">
    <property type="entry name" value="HATPase_UhpB-NarQ-NarX-like"/>
    <property type="match status" value="1"/>
</dbReference>
<organism evidence="10 11">
    <name type="scientific">Kitasatospora herbaricolor</name>
    <dbReference type="NCBI Taxonomy" id="68217"/>
    <lineage>
        <taxon>Bacteria</taxon>
        <taxon>Bacillati</taxon>
        <taxon>Actinomycetota</taxon>
        <taxon>Actinomycetes</taxon>
        <taxon>Kitasatosporales</taxon>
        <taxon>Streptomycetaceae</taxon>
        <taxon>Kitasatospora</taxon>
    </lineage>
</organism>
<dbReference type="GO" id="GO:0016301">
    <property type="term" value="F:kinase activity"/>
    <property type="evidence" value="ECO:0007669"/>
    <property type="project" value="UniProtKB-KW"/>
</dbReference>
<dbReference type="RefSeq" id="WP_329498645.1">
    <property type="nucleotide sequence ID" value="NZ_CP108460.1"/>
</dbReference>
<keyword evidence="5" id="KW-0547">Nucleotide-binding</keyword>
<dbReference type="PANTHER" id="PTHR24421">
    <property type="entry name" value="NITRATE/NITRITE SENSOR PROTEIN NARX-RELATED"/>
    <property type="match status" value="1"/>
</dbReference>
<protein>
    <recommendedName>
        <fullName evidence="2">histidine kinase</fullName>
        <ecNumber evidence="2">2.7.13.3</ecNumber>
    </recommendedName>
</protein>
<evidence type="ECO:0000256" key="3">
    <source>
        <dbReference type="ARBA" id="ARBA00022553"/>
    </source>
</evidence>
<accession>A0ABZ1W6P2</accession>
<reference evidence="10 11" key="1">
    <citation type="submission" date="2022-10" db="EMBL/GenBank/DDBJ databases">
        <title>The complete genomes of actinobacterial strains from the NBC collection.</title>
        <authorList>
            <person name="Joergensen T.S."/>
            <person name="Alvarez Arevalo M."/>
            <person name="Sterndorff E.B."/>
            <person name="Faurdal D."/>
            <person name="Vuksanovic O."/>
            <person name="Mourched A.-S."/>
            <person name="Charusanti P."/>
            <person name="Shaw S."/>
            <person name="Blin K."/>
            <person name="Weber T."/>
        </authorList>
    </citation>
    <scope>NUCLEOTIDE SEQUENCE [LARGE SCALE GENOMIC DNA]</scope>
    <source>
        <strain evidence="10 11">NBC_01247</strain>
    </source>
</reference>
<dbReference type="SMART" id="SM00387">
    <property type="entry name" value="HATPase_c"/>
    <property type="match status" value="1"/>
</dbReference>
<dbReference type="Gene3D" id="1.20.5.1930">
    <property type="match status" value="1"/>
</dbReference>
<evidence type="ECO:0000256" key="4">
    <source>
        <dbReference type="ARBA" id="ARBA00022679"/>
    </source>
</evidence>
<dbReference type="EC" id="2.7.13.3" evidence="2"/>
<dbReference type="SUPFAM" id="SSF55874">
    <property type="entry name" value="ATPase domain of HSP90 chaperone/DNA topoisomerase II/histidine kinase"/>
    <property type="match status" value="1"/>
</dbReference>
<evidence type="ECO:0000256" key="1">
    <source>
        <dbReference type="ARBA" id="ARBA00000085"/>
    </source>
</evidence>
<dbReference type="Proteomes" id="UP001432014">
    <property type="component" value="Chromosome"/>
</dbReference>
<evidence type="ECO:0000256" key="6">
    <source>
        <dbReference type="ARBA" id="ARBA00022777"/>
    </source>
</evidence>
<evidence type="ECO:0000256" key="7">
    <source>
        <dbReference type="ARBA" id="ARBA00022840"/>
    </source>
</evidence>